<proteinExistence type="inferred from homology"/>
<comment type="catalytic activity">
    <reaction evidence="10">
        <text>holo-[cytochrome c] = apo-[cytochrome c] + heme b</text>
        <dbReference type="Rhea" id="RHEA:22648"/>
        <dbReference type="Rhea" id="RHEA-COMP:10725"/>
        <dbReference type="Rhea" id="RHEA-COMP:10726"/>
        <dbReference type="ChEBI" id="CHEBI:29950"/>
        <dbReference type="ChEBI" id="CHEBI:60344"/>
        <dbReference type="ChEBI" id="CHEBI:83739"/>
        <dbReference type="EC" id="4.4.1.17"/>
    </reaction>
    <physiologicalReaction direction="right-to-left" evidence="10">
        <dbReference type="Rhea" id="RHEA:22650"/>
    </physiologicalReaction>
</comment>
<protein>
    <recommendedName>
        <fullName evidence="11">Holocytochrome c-type synthase</fullName>
        <ecNumber evidence="11">4.4.1.17</ecNumber>
    </recommendedName>
</protein>
<organism evidence="12 13">
    <name type="scientific">Dinoponera quadriceps</name>
    <name type="common">South American ant</name>
    <dbReference type="NCBI Taxonomy" id="609295"/>
    <lineage>
        <taxon>Eukaryota</taxon>
        <taxon>Metazoa</taxon>
        <taxon>Ecdysozoa</taxon>
        <taxon>Arthropoda</taxon>
        <taxon>Hexapoda</taxon>
        <taxon>Insecta</taxon>
        <taxon>Pterygota</taxon>
        <taxon>Neoptera</taxon>
        <taxon>Endopterygota</taxon>
        <taxon>Hymenoptera</taxon>
        <taxon>Apocrita</taxon>
        <taxon>Aculeata</taxon>
        <taxon>Formicoidea</taxon>
        <taxon>Formicidae</taxon>
        <taxon>Ponerinae</taxon>
        <taxon>Ponerini</taxon>
        <taxon>Dinoponera</taxon>
    </lineage>
</organism>
<evidence type="ECO:0000256" key="7">
    <source>
        <dbReference type="ARBA" id="ARBA00023128"/>
    </source>
</evidence>
<evidence type="ECO:0000256" key="9">
    <source>
        <dbReference type="ARBA" id="ARBA00023239"/>
    </source>
</evidence>
<name>A0A6P3XYJ4_DINQU</name>
<evidence type="ECO:0000313" key="13">
    <source>
        <dbReference type="RefSeq" id="XP_014483606.1"/>
    </source>
</evidence>
<dbReference type="PROSITE" id="PS00821">
    <property type="entry name" value="CYTO_HEME_LYASE_1"/>
    <property type="match status" value="1"/>
</dbReference>
<keyword evidence="4 11" id="KW-0479">Metal-binding</keyword>
<dbReference type="EC" id="4.4.1.17" evidence="11"/>
<dbReference type="PROSITE" id="PS00822">
    <property type="entry name" value="CYTO_HEME_LYASE_2"/>
    <property type="match status" value="1"/>
</dbReference>
<keyword evidence="3 11" id="KW-0349">Heme</keyword>
<dbReference type="Proteomes" id="UP000515204">
    <property type="component" value="Unplaced"/>
</dbReference>
<dbReference type="Pfam" id="PF01265">
    <property type="entry name" value="Cyto_heme_lyase"/>
    <property type="match status" value="1"/>
</dbReference>
<comment type="similarity">
    <text evidence="2 11">Belongs to the cytochrome c-type heme lyase family.</text>
</comment>
<keyword evidence="12" id="KW-1185">Reference proteome</keyword>
<keyword evidence="8 11" id="KW-0472">Membrane</keyword>
<dbReference type="PANTHER" id="PTHR12743:SF0">
    <property type="entry name" value="HOLOCYTOCHROME C-TYPE SYNTHASE"/>
    <property type="match status" value="1"/>
</dbReference>
<dbReference type="KEGG" id="dqu:106749061"/>
<keyword evidence="9 11" id="KW-0456">Lyase</keyword>
<dbReference type="CTD" id="42590"/>
<keyword evidence="5 11" id="KW-0999">Mitochondrion inner membrane</keyword>
<evidence type="ECO:0000256" key="2">
    <source>
        <dbReference type="ARBA" id="ARBA00007255"/>
    </source>
</evidence>
<evidence type="ECO:0000256" key="1">
    <source>
        <dbReference type="ARBA" id="ARBA00004273"/>
    </source>
</evidence>
<dbReference type="GO" id="GO:0005743">
    <property type="term" value="C:mitochondrial inner membrane"/>
    <property type="evidence" value="ECO:0007669"/>
    <property type="project" value="UniProtKB-SubCell"/>
</dbReference>
<evidence type="ECO:0000256" key="6">
    <source>
        <dbReference type="ARBA" id="ARBA00023004"/>
    </source>
</evidence>
<evidence type="ECO:0000313" key="12">
    <source>
        <dbReference type="Proteomes" id="UP000515204"/>
    </source>
</evidence>
<sequence>MGNVLTVASVSATNVIAPASEQAAKPSNMKGFLSNPPLECPMHKPNQLNTIDYTSKCPIDKMDASDINPLNMMPPANQQPSPGQPFSLPTDREASTIPNATKPGDETWLYPSQQMFWNAMLRKGWRWEESDINPQIMEIIVKIHNINNEQAWKEVLKWEALHARECCSPKLLSFAGNAKKYSPRARIRYWMGYKLPFDRHDWVVDRCGKSVRYVIDYYEGDRVYENYSIALLDVRPAMDSWENIWDRMKVAWWRWRYQPNDEPISAANAQ</sequence>
<dbReference type="GO" id="GO:0046872">
    <property type="term" value="F:metal ion binding"/>
    <property type="evidence" value="ECO:0007669"/>
    <property type="project" value="UniProtKB-KW"/>
</dbReference>
<evidence type="ECO:0000256" key="8">
    <source>
        <dbReference type="ARBA" id="ARBA00023136"/>
    </source>
</evidence>
<keyword evidence="7 11" id="KW-0496">Mitochondrion</keyword>
<dbReference type="GeneID" id="106749061"/>
<gene>
    <name evidence="13" type="primary">LOC106749061</name>
</gene>
<dbReference type="GO" id="GO:0004408">
    <property type="term" value="F:holocytochrome-c synthase activity"/>
    <property type="evidence" value="ECO:0007669"/>
    <property type="project" value="UniProtKB-EC"/>
</dbReference>
<dbReference type="RefSeq" id="XP_014483606.1">
    <property type="nucleotide sequence ID" value="XM_014628120.1"/>
</dbReference>
<evidence type="ECO:0000256" key="10">
    <source>
        <dbReference type="ARBA" id="ARBA00023944"/>
    </source>
</evidence>
<dbReference type="AlphaFoldDB" id="A0A6P3XYJ4"/>
<keyword evidence="6 11" id="KW-0408">Iron</keyword>
<reference evidence="13" key="1">
    <citation type="submission" date="2025-08" db="UniProtKB">
        <authorList>
            <consortium name="RefSeq"/>
        </authorList>
    </citation>
    <scope>IDENTIFICATION</scope>
</reference>
<comment type="subcellular location">
    <subcellularLocation>
        <location evidence="1 11">Mitochondrion inner membrane</location>
    </subcellularLocation>
</comment>
<evidence type="ECO:0000256" key="3">
    <source>
        <dbReference type="ARBA" id="ARBA00022617"/>
    </source>
</evidence>
<dbReference type="PANTHER" id="PTHR12743">
    <property type="entry name" value="CYTOCHROME C1 HEME LYASE"/>
    <property type="match status" value="1"/>
</dbReference>
<comment type="function">
    <text evidence="11">Lyase that catalyzes the covalent linking of the heme group to the cytochrome C apoprotein to produce the mature functional cytochrome.</text>
</comment>
<dbReference type="OrthoDB" id="4243at2759"/>
<evidence type="ECO:0000256" key="11">
    <source>
        <dbReference type="RuleBase" id="RU363130"/>
    </source>
</evidence>
<evidence type="ECO:0000256" key="4">
    <source>
        <dbReference type="ARBA" id="ARBA00022723"/>
    </source>
</evidence>
<accession>A0A6P3XYJ4</accession>
<dbReference type="InterPro" id="IPR000511">
    <property type="entry name" value="Holocyt_c/c1_synthase"/>
</dbReference>
<evidence type="ECO:0000256" key="5">
    <source>
        <dbReference type="ARBA" id="ARBA00022792"/>
    </source>
</evidence>